<evidence type="ECO:0000313" key="10">
    <source>
        <dbReference type="EMBL" id="KAK9978835.1"/>
    </source>
</evidence>
<keyword evidence="8" id="KW-0407">Ion channel</keyword>
<comment type="caution">
    <text evidence="10">The sequence shown here is derived from an EMBL/GenBank/DDBJ whole genome shotgun (WGS) entry which is preliminary data.</text>
</comment>
<feature type="transmembrane region" description="Helical" evidence="9">
    <location>
        <begin position="183"/>
        <end position="203"/>
    </location>
</feature>
<dbReference type="PANTHER" id="PTHR32261">
    <property type="entry name" value="CALCIUM HOMEOSTASIS MODULATOR PROTEIN"/>
    <property type="match status" value="1"/>
</dbReference>
<keyword evidence="3" id="KW-0813">Transport</keyword>
<accession>A0AAW2B205</accession>
<organism evidence="10 11">
    <name type="scientific">Culter alburnus</name>
    <name type="common">Topmouth culter</name>
    <dbReference type="NCBI Taxonomy" id="194366"/>
    <lineage>
        <taxon>Eukaryota</taxon>
        <taxon>Metazoa</taxon>
        <taxon>Chordata</taxon>
        <taxon>Craniata</taxon>
        <taxon>Vertebrata</taxon>
        <taxon>Euteleostomi</taxon>
        <taxon>Actinopterygii</taxon>
        <taxon>Neopterygii</taxon>
        <taxon>Teleostei</taxon>
        <taxon>Ostariophysi</taxon>
        <taxon>Cypriniformes</taxon>
        <taxon>Xenocyprididae</taxon>
        <taxon>Xenocypridinae</taxon>
        <taxon>Culter</taxon>
    </lineage>
</organism>
<reference evidence="10 11" key="1">
    <citation type="submission" date="2024-05" db="EMBL/GenBank/DDBJ databases">
        <title>A high-quality chromosomal-level genome assembly of Topmouth culter (Culter alburnus).</title>
        <authorList>
            <person name="Zhao H."/>
        </authorList>
    </citation>
    <scope>NUCLEOTIDE SEQUENCE [LARGE SCALE GENOMIC DNA]</scope>
    <source>
        <strain evidence="10">CATC2023</strain>
        <tissue evidence="10">Muscle</tissue>
    </source>
</reference>
<dbReference type="AlphaFoldDB" id="A0AAW2B205"/>
<keyword evidence="5 9" id="KW-1133">Transmembrane helix</keyword>
<name>A0AAW2B205_CULAL</name>
<keyword evidence="7 9" id="KW-0472">Membrane</keyword>
<feature type="transmembrane region" description="Helical" evidence="9">
    <location>
        <begin position="94"/>
        <end position="115"/>
    </location>
</feature>
<sequence length="248" mass="28460">MPLLQGLLMKLHALLTISALFSSLPLNILLIGLEALLDQYFSCPCKVHQNGKLTVFIFIGPALFTFCLMFLYLRPFRHEWFHCPDPEKDDTQKNWPKVLISCLVPPVMWIFLLFLDGDYFACGMTDWDGCYVFNKKMNMSWCHPFPEGNNMWCNTSSEEPKNPSSEDHEKMCRTLEYFHESQFIGYCMISVFSVLAIVFVGIYDCFVTGKCDRLPNQLLCCCGRRLPDHCTQTADSQGEGNSSISRII</sequence>
<dbReference type="GO" id="GO:1904669">
    <property type="term" value="P:ATP export"/>
    <property type="evidence" value="ECO:0007669"/>
    <property type="project" value="UniProtKB-ARBA"/>
</dbReference>
<evidence type="ECO:0000256" key="5">
    <source>
        <dbReference type="ARBA" id="ARBA00022989"/>
    </source>
</evidence>
<evidence type="ECO:0000256" key="3">
    <source>
        <dbReference type="ARBA" id="ARBA00022448"/>
    </source>
</evidence>
<keyword evidence="11" id="KW-1185">Reference proteome</keyword>
<dbReference type="EMBL" id="JAWDJR010000003">
    <property type="protein sequence ID" value="KAK9978835.1"/>
    <property type="molecule type" value="Genomic_DNA"/>
</dbReference>
<evidence type="ECO:0000256" key="8">
    <source>
        <dbReference type="ARBA" id="ARBA00023303"/>
    </source>
</evidence>
<proteinExistence type="inferred from homology"/>
<dbReference type="Pfam" id="PF14798">
    <property type="entry name" value="Ca_hom_mod"/>
    <property type="match status" value="1"/>
</dbReference>
<evidence type="ECO:0000256" key="1">
    <source>
        <dbReference type="ARBA" id="ARBA00004141"/>
    </source>
</evidence>
<dbReference type="GO" id="GO:0005886">
    <property type="term" value="C:plasma membrane"/>
    <property type="evidence" value="ECO:0007669"/>
    <property type="project" value="TreeGrafter"/>
</dbReference>
<dbReference type="GO" id="GO:0005261">
    <property type="term" value="F:monoatomic cation channel activity"/>
    <property type="evidence" value="ECO:0007669"/>
    <property type="project" value="TreeGrafter"/>
</dbReference>
<protein>
    <submittedName>
        <fullName evidence="10">Uncharacterized protein</fullName>
    </submittedName>
</protein>
<comment type="similarity">
    <text evidence="2">Belongs to the CALHM family.</text>
</comment>
<evidence type="ECO:0000256" key="7">
    <source>
        <dbReference type="ARBA" id="ARBA00023136"/>
    </source>
</evidence>
<gene>
    <name evidence="10" type="ORF">ABG768_020573</name>
</gene>
<evidence type="ECO:0000313" key="11">
    <source>
        <dbReference type="Proteomes" id="UP001479290"/>
    </source>
</evidence>
<evidence type="ECO:0000256" key="6">
    <source>
        <dbReference type="ARBA" id="ARBA00023065"/>
    </source>
</evidence>
<evidence type="ECO:0000256" key="9">
    <source>
        <dbReference type="SAM" id="Phobius"/>
    </source>
</evidence>
<comment type="subcellular location">
    <subcellularLocation>
        <location evidence="1">Membrane</location>
        <topology evidence="1">Multi-pass membrane protein</topology>
    </subcellularLocation>
</comment>
<dbReference type="Proteomes" id="UP001479290">
    <property type="component" value="Unassembled WGS sequence"/>
</dbReference>
<feature type="transmembrane region" description="Helical" evidence="9">
    <location>
        <begin position="12"/>
        <end position="33"/>
    </location>
</feature>
<keyword evidence="4 9" id="KW-0812">Transmembrane</keyword>
<feature type="transmembrane region" description="Helical" evidence="9">
    <location>
        <begin position="53"/>
        <end position="73"/>
    </location>
</feature>
<evidence type="ECO:0000256" key="2">
    <source>
        <dbReference type="ARBA" id="ARBA00008497"/>
    </source>
</evidence>
<dbReference type="InterPro" id="IPR029569">
    <property type="entry name" value="CALHM"/>
</dbReference>
<evidence type="ECO:0000256" key="4">
    <source>
        <dbReference type="ARBA" id="ARBA00022692"/>
    </source>
</evidence>
<keyword evidence="6" id="KW-0406">Ion transport</keyword>
<dbReference type="PANTHER" id="PTHR32261:SF4">
    <property type="entry name" value="CALCIUM HOMEOSTASIS MODULATOR PROTEIN 6"/>
    <property type="match status" value="1"/>
</dbReference>